<organism evidence="7 8">
    <name type="scientific">Tahibacter amnicola</name>
    <dbReference type="NCBI Taxonomy" id="2976241"/>
    <lineage>
        <taxon>Bacteria</taxon>
        <taxon>Pseudomonadati</taxon>
        <taxon>Pseudomonadota</taxon>
        <taxon>Gammaproteobacteria</taxon>
        <taxon>Lysobacterales</taxon>
        <taxon>Rhodanobacteraceae</taxon>
        <taxon>Tahibacter</taxon>
    </lineage>
</organism>
<dbReference type="PANTHER" id="PTHR30086:SF20">
    <property type="entry name" value="ARGININE EXPORTER PROTEIN ARGO-RELATED"/>
    <property type="match status" value="1"/>
</dbReference>
<keyword evidence="2" id="KW-1003">Cell membrane</keyword>
<dbReference type="EMBL" id="CP104694">
    <property type="protein sequence ID" value="UXI68379.1"/>
    <property type="molecule type" value="Genomic_DNA"/>
</dbReference>
<evidence type="ECO:0000256" key="3">
    <source>
        <dbReference type="ARBA" id="ARBA00022692"/>
    </source>
</evidence>
<evidence type="ECO:0000256" key="4">
    <source>
        <dbReference type="ARBA" id="ARBA00022989"/>
    </source>
</evidence>
<evidence type="ECO:0000256" key="2">
    <source>
        <dbReference type="ARBA" id="ARBA00022475"/>
    </source>
</evidence>
<sequence>MQHLMHLWLFFLVVFAVIVLPGMDMAYVMASGLVGGRRHGLLAVAGIVIGGVIHVAAAALGVGLLLKLVPGVFNAVLLAGATYMAWIGLSLLRSRGDRRSRHLPTSFPVRPRSGAAW</sequence>
<name>A0ABY6BF48_9GAMM</name>
<evidence type="ECO:0000313" key="7">
    <source>
        <dbReference type="EMBL" id="UXI68379.1"/>
    </source>
</evidence>
<dbReference type="PANTHER" id="PTHR30086">
    <property type="entry name" value="ARGININE EXPORTER PROTEIN ARGO"/>
    <property type="match status" value="1"/>
</dbReference>
<dbReference type="Pfam" id="PF01810">
    <property type="entry name" value="LysE"/>
    <property type="match status" value="1"/>
</dbReference>
<evidence type="ECO:0000256" key="5">
    <source>
        <dbReference type="ARBA" id="ARBA00023136"/>
    </source>
</evidence>
<dbReference type="RefSeq" id="WP_261695339.1">
    <property type="nucleotide sequence ID" value="NZ_CP104694.1"/>
</dbReference>
<keyword evidence="8" id="KW-1185">Reference proteome</keyword>
<keyword evidence="3 6" id="KW-0812">Transmembrane</keyword>
<accession>A0ABY6BF48</accession>
<evidence type="ECO:0000256" key="6">
    <source>
        <dbReference type="SAM" id="Phobius"/>
    </source>
</evidence>
<keyword evidence="4 6" id="KW-1133">Transmembrane helix</keyword>
<evidence type="ECO:0000313" key="8">
    <source>
        <dbReference type="Proteomes" id="UP001064632"/>
    </source>
</evidence>
<keyword evidence="5 6" id="KW-0472">Membrane</keyword>
<feature type="transmembrane region" description="Helical" evidence="6">
    <location>
        <begin position="6"/>
        <end position="29"/>
    </location>
</feature>
<proteinExistence type="predicted"/>
<feature type="transmembrane region" description="Helical" evidence="6">
    <location>
        <begin position="41"/>
        <end position="66"/>
    </location>
</feature>
<dbReference type="Proteomes" id="UP001064632">
    <property type="component" value="Chromosome"/>
</dbReference>
<reference evidence="7" key="1">
    <citation type="submission" date="2022-09" db="EMBL/GenBank/DDBJ databases">
        <title>Tahibacter sp. nov., isolated from a fresh water.</title>
        <authorList>
            <person name="Baek J.H."/>
            <person name="Lee J.K."/>
            <person name="Kim J.M."/>
            <person name="Jeon C.O."/>
        </authorList>
    </citation>
    <scope>NUCLEOTIDE SEQUENCE</scope>
    <source>
        <strain evidence="7">W38</strain>
    </source>
</reference>
<gene>
    <name evidence="7" type="ORF">N4264_01625</name>
</gene>
<dbReference type="InterPro" id="IPR001123">
    <property type="entry name" value="LeuE-type"/>
</dbReference>
<evidence type="ECO:0000256" key="1">
    <source>
        <dbReference type="ARBA" id="ARBA00004651"/>
    </source>
</evidence>
<comment type="subcellular location">
    <subcellularLocation>
        <location evidence="1">Cell membrane</location>
        <topology evidence="1">Multi-pass membrane protein</topology>
    </subcellularLocation>
</comment>
<feature type="transmembrane region" description="Helical" evidence="6">
    <location>
        <begin position="72"/>
        <end position="92"/>
    </location>
</feature>
<protein>
    <submittedName>
        <fullName evidence="7">LysE family transporter</fullName>
    </submittedName>
</protein>